<keyword evidence="4 9" id="KW-1133">Transmembrane helix</keyword>
<dbReference type="InterPro" id="IPR004089">
    <property type="entry name" value="MCPsignal_dom"/>
</dbReference>
<feature type="domain" description="Methyl-accepting transducer" evidence="10">
    <location>
        <begin position="286"/>
        <end position="543"/>
    </location>
</feature>
<comment type="subcellular location">
    <subcellularLocation>
        <location evidence="1">Cell membrane</location>
        <topology evidence="1">Multi-pass membrane protein</topology>
    </subcellularLocation>
</comment>
<dbReference type="InterPro" id="IPR003660">
    <property type="entry name" value="HAMP_dom"/>
</dbReference>
<dbReference type="PROSITE" id="PS50885">
    <property type="entry name" value="HAMP"/>
    <property type="match status" value="1"/>
</dbReference>
<reference evidence="12 13" key="1">
    <citation type="journal article" date="2011" name="Genome Biol. Evol.">
        <title>Comparative whole genome sequence analysis of the carcinogenic bacterial model pathogen Helicobacter felis.</title>
        <authorList>
            <person name="Arnold I.C."/>
            <person name="Zigova Z."/>
            <person name="Holden M."/>
            <person name="Lawley T.D."/>
            <person name="Rad R."/>
            <person name="Dougan G."/>
            <person name="Falkow S."/>
            <person name="Bentley S.D."/>
            <person name="Muller A."/>
        </authorList>
    </citation>
    <scope>NUCLEOTIDE SEQUENCE [LARGE SCALE GENOMIC DNA]</scope>
    <source>
        <strain evidence="13">ATCC 49179 / CCUG 28539 / NCTC 12436 / CS1</strain>
    </source>
</reference>
<evidence type="ECO:0000313" key="13">
    <source>
        <dbReference type="Proteomes" id="UP000007934"/>
    </source>
</evidence>
<dbReference type="Pfam" id="PF00672">
    <property type="entry name" value="HAMP"/>
    <property type="match status" value="1"/>
</dbReference>
<dbReference type="EMBL" id="FQ670179">
    <property type="protein sequence ID" value="CBY82901.1"/>
    <property type="molecule type" value="Genomic_DNA"/>
</dbReference>
<keyword evidence="6 8" id="KW-0807">Transducer</keyword>
<dbReference type="Proteomes" id="UP000007934">
    <property type="component" value="Chromosome"/>
</dbReference>
<keyword evidence="2" id="KW-1003">Cell membrane</keyword>
<name>E7ABS8_HELFC</name>
<proteinExistence type="inferred from homology"/>
<evidence type="ECO:0000256" key="3">
    <source>
        <dbReference type="ARBA" id="ARBA00022692"/>
    </source>
</evidence>
<dbReference type="InterPro" id="IPR004090">
    <property type="entry name" value="Chemotax_Me-accpt_rcpt"/>
</dbReference>
<dbReference type="PANTHER" id="PTHR32089">
    <property type="entry name" value="METHYL-ACCEPTING CHEMOTAXIS PROTEIN MCPB"/>
    <property type="match status" value="1"/>
</dbReference>
<evidence type="ECO:0000259" key="11">
    <source>
        <dbReference type="PROSITE" id="PS50885"/>
    </source>
</evidence>
<dbReference type="GO" id="GO:0006935">
    <property type="term" value="P:chemotaxis"/>
    <property type="evidence" value="ECO:0007669"/>
    <property type="project" value="InterPro"/>
</dbReference>
<dbReference type="SUPFAM" id="SSF58104">
    <property type="entry name" value="Methyl-accepting chemotaxis protein (MCP) signaling domain"/>
    <property type="match status" value="1"/>
</dbReference>
<evidence type="ECO:0000256" key="7">
    <source>
        <dbReference type="ARBA" id="ARBA00029447"/>
    </source>
</evidence>
<dbReference type="GO" id="GO:0005886">
    <property type="term" value="C:plasma membrane"/>
    <property type="evidence" value="ECO:0007669"/>
    <property type="project" value="UniProtKB-SubCell"/>
</dbReference>
<dbReference type="KEGG" id="hfe:HFELIS_08170"/>
<dbReference type="PANTHER" id="PTHR32089:SF114">
    <property type="entry name" value="METHYL-ACCEPTING CHEMOTAXIS PROTEIN MCPB"/>
    <property type="match status" value="1"/>
</dbReference>
<dbReference type="Pfam" id="PF17200">
    <property type="entry name" value="sCache_2"/>
    <property type="match status" value="1"/>
</dbReference>
<dbReference type="HOGENOM" id="CLU_000445_107_21_7"/>
<evidence type="ECO:0000313" key="12">
    <source>
        <dbReference type="EMBL" id="CBY82901.1"/>
    </source>
</evidence>
<dbReference type="GO" id="GO:0004888">
    <property type="term" value="F:transmembrane signaling receptor activity"/>
    <property type="evidence" value="ECO:0007669"/>
    <property type="project" value="InterPro"/>
</dbReference>
<feature type="transmembrane region" description="Helical" evidence="9">
    <location>
        <begin position="205"/>
        <end position="228"/>
    </location>
</feature>
<keyword evidence="5 9" id="KW-0472">Membrane</keyword>
<evidence type="ECO:0000259" key="10">
    <source>
        <dbReference type="PROSITE" id="PS50111"/>
    </source>
</evidence>
<feature type="domain" description="HAMP" evidence="11">
    <location>
        <begin position="226"/>
        <end position="281"/>
    </location>
</feature>
<dbReference type="CDD" id="cd06225">
    <property type="entry name" value="HAMP"/>
    <property type="match status" value="1"/>
</dbReference>
<dbReference type="InterPro" id="IPR033480">
    <property type="entry name" value="sCache_2"/>
</dbReference>
<sequence length="558" mass="61792">MRLSLKITGNLFLSLVVLGAILVFVADYKRHQLVRSIIKKTKQEGIQKKEYALKYMYGLIERSLHLFYQTQNRQEALRSSLELLREINGDTSIYYIMAVEKTGRVLLDPTNPDNAGKNGNGFVSADGIYYVKDFIEQADAGGGYVRYKIPKNAQGKPESKVAYAHYDPSGNIILAVTSYYSDITKDFSVLESQVKRQDSDDSKVLVVWNVSIMVGIMAISAILMYFTIFNRLKALVTKIATFTHGDRDLTSRFKIDNSKDEIGQAGTYINHFVENIHEVMKNIQYHSVENRALADSLQKIITNATKDTQANVQTIKELYASSLDFSNTMKVLVGEAQGVGDKLGKTQDSINISNTSLSGMLNHILEVAQTEETLALQIEQLSKNAGSVKSILHIINDIAEQTNLLALNAAIEAARAGEHGRGFAVVADEVRNLAARTQKSLAEINSTIGLIVQEISDVATQMGYNSKKIKSLSENSLEVQQNFKGMSEDIETMVENTQGFIRNYTQTGENINTMIGKLTQIEKNAQKSAKSANEVLELANSLHSSTADLDADIGQFKI</sequence>
<dbReference type="GeneID" id="36134932"/>
<dbReference type="Gene3D" id="3.30.450.20">
    <property type="entry name" value="PAS domain"/>
    <property type="match status" value="1"/>
</dbReference>
<dbReference type="OrthoDB" id="9776024at2"/>
<dbReference type="RefSeq" id="WP_013469267.1">
    <property type="nucleotide sequence ID" value="NC_014810.2"/>
</dbReference>
<evidence type="ECO:0000256" key="6">
    <source>
        <dbReference type="ARBA" id="ARBA00023224"/>
    </source>
</evidence>
<gene>
    <name evidence="12" type="primary">TlpB2</name>
    <name evidence="12" type="ordered locus">Hfelis_08170</name>
</gene>
<protein>
    <submittedName>
        <fullName evidence="12">Methyl-accepting chemotaxis protein</fullName>
    </submittedName>
</protein>
<dbReference type="SMART" id="SM00283">
    <property type="entry name" value="MA"/>
    <property type="match status" value="1"/>
</dbReference>
<dbReference type="Pfam" id="PF00015">
    <property type="entry name" value="MCPsignal"/>
    <property type="match status" value="1"/>
</dbReference>
<keyword evidence="13" id="KW-1185">Reference proteome</keyword>
<evidence type="ECO:0000256" key="2">
    <source>
        <dbReference type="ARBA" id="ARBA00022475"/>
    </source>
</evidence>
<dbReference type="PROSITE" id="PS50111">
    <property type="entry name" value="CHEMOTAXIS_TRANSDUC_2"/>
    <property type="match status" value="1"/>
</dbReference>
<evidence type="ECO:0000256" key="5">
    <source>
        <dbReference type="ARBA" id="ARBA00023136"/>
    </source>
</evidence>
<evidence type="ECO:0000256" key="4">
    <source>
        <dbReference type="ARBA" id="ARBA00022989"/>
    </source>
</evidence>
<dbReference type="STRING" id="936155.HFELIS_08170"/>
<dbReference type="GO" id="GO:0007165">
    <property type="term" value="P:signal transduction"/>
    <property type="evidence" value="ECO:0007669"/>
    <property type="project" value="UniProtKB-KW"/>
</dbReference>
<dbReference type="AlphaFoldDB" id="E7ABS8"/>
<dbReference type="eggNOG" id="COG0840">
    <property type="taxonomic scope" value="Bacteria"/>
</dbReference>
<evidence type="ECO:0000256" key="1">
    <source>
        <dbReference type="ARBA" id="ARBA00004651"/>
    </source>
</evidence>
<dbReference type="SMART" id="SM00304">
    <property type="entry name" value="HAMP"/>
    <property type="match status" value="1"/>
</dbReference>
<evidence type="ECO:0000256" key="8">
    <source>
        <dbReference type="PROSITE-ProRule" id="PRU00284"/>
    </source>
</evidence>
<accession>E7ABS8</accession>
<comment type="similarity">
    <text evidence="7">Belongs to the methyl-accepting chemotaxis (MCP) protein family.</text>
</comment>
<dbReference type="PRINTS" id="PR00260">
    <property type="entry name" value="CHEMTRNSDUCR"/>
</dbReference>
<evidence type="ECO:0000256" key="9">
    <source>
        <dbReference type="SAM" id="Phobius"/>
    </source>
</evidence>
<organism evidence="12 13">
    <name type="scientific">Helicobacter felis (strain ATCC 49179 / CCUG 28539 / NCTC 12436 / CS1)</name>
    <dbReference type="NCBI Taxonomy" id="936155"/>
    <lineage>
        <taxon>Bacteria</taxon>
        <taxon>Pseudomonadati</taxon>
        <taxon>Campylobacterota</taxon>
        <taxon>Epsilonproteobacteria</taxon>
        <taxon>Campylobacterales</taxon>
        <taxon>Helicobacteraceae</taxon>
        <taxon>Helicobacter</taxon>
    </lineage>
</organism>
<dbReference type="Gene3D" id="1.10.287.950">
    <property type="entry name" value="Methyl-accepting chemotaxis protein"/>
    <property type="match status" value="1"/>
</dbReference>
<keyword evidence="3 9" id="KW-0812">Transmembrane</keyword>